<sequence length="40" mass="4338">MAFRIGFVGSIELDKVDRKPKDDGSAPLFIAASSISIDNR</sequence>
<reference evidence="1 2" key="1">
    <citation type="submission" date="2018-11" db="EMBL/GenBank/DDBJ databases">
        <authorList>
            <consortium name="Pathogen Informatics"/>
        </authorList>
    </citation>
    <scope>NUCLEOTIDE SEQUENCE [LARGE SCALE GENOMIC DNA]</scope>
    <source>
        <strain>Denwood</strain>
        <strain evidence="2">Zambia</strain>
    </source>
</reference>
<evidence type="ECO:0000313" key="2">
    <source>
        <dbReference type="Proteomes" id="UP000269396"/>
    </source>
</evidence>
<name>A0A3P8BDE3_9TREM</name>
<keyword evidence="2" id="KW-1185">Reference proteome</keyword>
<proteinExistence type="predicted"/>
<accession>A0A3P8BDE3</accession>
<protein>
    <submittedName>
        <fullName evidence="1">Uncharacterized protein</fullName>
    </submittedName>
</protein>
<organism evidence="1 2">
    <name type="scientific">Schistosoma mattheei</name>
    <dbReference type="NCBI Taxonomy" id="31246"/>
    <lineage>
        <taxon>Eukaryota</taxon>
        <taxon>Metazoa</taxon>
        <taxon>Spiralia</taxon>
        <taxon>Lophotrochozoa</taxon>
        <taxon>Platyhelminthes</taxon>
        <taxon>Trematoda</taxon>
        <taxon>Digenea</taxon>
        <taxon>Strigeidida</taxon>
        <taxon>Schistosomatoidea</taxon>
        <taxon>Schistosomatidae</taxon>
        <taxon>Schistosoma</taxon>
    </lineage>
</organism>
<gene>
    <name evidence="1" type="ORF">SMTD_LOCUS384</name>
</gene>
<evidence type="ECO:0000313" key="1">
    <source>
        <dbReference type="EMBL" id="VDO69902.1"/>
    </source>
</evidence>
<dbReference type="AlphaFoldDB" id="A0A3P8BDE3"/>
<dbReference type="Proteomes" id="UP000269396">
    <property type="component" value="Unassembled WGS sequence"/>
</dbReference>
<dbReference type="EMBL" id="UZAL01000326">
    <property type="protein sequence ID" value="VDO69902.1"/>
    <property type="molecule type" value="Genomic_DNA"/>
</dbReference>